<dbReference type="GO" id="GO:0032259">
    <property type="term" value="P:methylation"/>
    <property type="evidence" value="ECO:0007669"/>
    <property type="project" value="UniProtKB-KW"/>
</dbReference>
<proteinExistence type="predicted"/>
<gene>
    <name evidence="2" type="ORF">AAEO59_03655</name>
</gene>
<dbReference type="Gene3D" id="3.40.50.150">
    <property type="entry name" value="Vaccinia Virus protein VP39"/>
    <property type="match status" value="1"/>
</dbReference>
<dbReference type="CDD" id="cd02440">
    <property type="entry name" value="AdoMet_MTases"/>
    <property type="match status" value="1"/>
</dbReference>
<dbReference type="EMBL" id="JBBYHU010000004">
    <property type="protein sequence ID" value="MEL1240138.1"/>
    <property type="molecule type" value="Genomic_DNA"/>
</dbReference>
<comment type="caution">
    <text evidence="2">The sequence shown here is derived from an EMBL/GenBank/DDBJ whole genome shotgun (WGS) entry which is preliminary data.</text>
</comment>
<dbReference type="PANTHER" id="PTHR43861">
    <property type="entry name" value="TRANS-ACONITATE 2-METHYLTRANSFERASE-RELATED"/>
    <property type="match status" value="1"/>
</dbReference>
<sequence length="298" mass="34118">MNNLEFTGERLTTSVESIHGVIEHLHRYALAQKITNNKIVLDIASGEGYGSYLLSKGATKVYGVDIDEKSITHARVKYGSTKNIEFIIGSTDAIPIEDNTIDVVISFETIEHHDKHELMMQEISRVLKKDGYLLISSPEKSIYSDRDSNNPFHIKELTLNEFGSLLGKYFKSVDLFNQRFVIGSLIHLNNKDLISRFNLFDGDYLNINNELPNDDFYNKPYFNLALCSNLESNDYLDVGSSFFNGVKVVKEELKVVREEMSLLKVKFEKQYDEISNSESFKFGHSIVKSLKLLSFWKK</sequence>
<protein>
    <submittedName>
        <fullName evidence="2">Class I SAM-dependent methyltransferase</fullName>
        <ecNumber evidence="2">2.1.-.-</ecNumber>
    </submittedName>
</protein>
<dbReference type="Pfam" id="PF13847">
    <property type="entry name" value="Methyltransf_31"/>
    <property type="match status" value="1"/>
</dbReference>
<keyword evidence="2" id="KW-0808">Transferase</keyword>
<evidence type="ECO:0000313" key="3">
    <source>
        <dbReference type="Proteomes" id="UP001398556"/>
    </source>
</evidence>
<dbReference type="Proteomes" id="UP001398556">
    <property type="component" value="Unassembled WGS sequence"/>
</dbReference>
<name>A0ABU9HJ37_9FLAO</name>
<dbReference type="RefSeq" id="WP_341699381.1">
    <property type="nucleotide sequence ID" value="NZ_JBBYHU010000004.1"/>
</dbReference>
<dbReference type="InterPro" id="IPR025714">
    <property type="entry name" value="Methyltranfer_dom"/>
</dbReference>
<dbReference type="SUPFAM" id="SSF53335">
    <property type="entry name" value="S-adenosyl-L-methionine-dependent methyltransferases"/>
    <property type="match status" value="1"/>
</dbReference>
<dbReference type="InterPro" id="IPR029063">
    <property type="entry name" value="SAM-dependent_MTases_sf"/>
</dbReference>
<keyword evidence="2" id="KW-0489">Methyltransferase</keyword>
<organism evidence="2 3">
    <name type="scientific">Flavobacterium flavipallidum</name>
    <dbReference type="NCBI Taxonomy" id="3139140"/>
    <lineage>
        <taxon>Bacteria</taxon>
        <taxon>Pseudomonadati</taxon>
        <taxon>Bacteroidota</taxon>
        <taxon>Flavobacteriia</taxon>
        <taxon>Flavobacteriales</taxon>
        <taxon>Flavobacteriaceae</taxon>
        <taxon>Flavobacterium</taxon>
    </lineage>
</organism>
<dbReference type="PANTHER" id="PTHR43861:SF6">
    <property type="entry name" value="METHYLTRANSFERASE TYPE 11"/>
    <property type="match status" value="1"/>
</dbReference>
<dbReference type="GO" id="GO:0008168">
    <property type="term" value="F:methyltransferase activity"/>
    <property type="evidence" value="ECO:0007669"/>
    <property type="project" value="UniProtKB-KW"/>
</dbReference>
<accession>A0ABU9HJ37</accession>
<evidence type="ECO:0000259" key="1">
    <source>
        <dbReference type="Pfam" id="PF13847"/>
    </source>
</evidence>
<dbReference type="EC" id="2.1.-.-" evidence="2"/>
<feature type="domain" description="Methyltransferase" evidence="1">
    <location>
        <begin position="35"/>
        <end position="149"/>
    </location>
</feature>
<evidence type="ECO:0000313" key="2">
    <source>
        <dbReference type="EMBL" id="MEL1240138.1"/>
    </source>
</evidence>
<reference evidence="2 3" key="1">
    <citation type="submission" date="2024-04" db="EMBL/GenBank/DDBJ databases">
        <title>Flavobacterium sp. DGU99 16S ribosomal RNA gene Genome sequencing and assembly.</title>
        <authorList>
            <person name="Park S."/>
        </authorList>
    </citation>
    <scope>NUCLEOTIDE SEQUENCE [LARGE SCALE GENOMIC DNA]</scope>
    <source>
        <strain evidence="2 3">DGU99</strain>
    </source>
</reference>
<keyword evidence="3" id="KW-1185">Reference proteome</keyword>